<sequence>MANSKSQVDTVLRVNASLEIRMKNPPAFYTELLDALEIIKDCYKGLKTDYTFTVFFFLYCGFTCQFKRKIGNIKIYTGEIKGVFNFDSPSNFPQLPLNIALHGDDGGLTPNLVFSFYLEIDHSNMTGTSLKNYIIDKSPGKYKRRNDIKSSVLKGYPIKVKTRGAIGIFTTKQ</sequence>
<accession>A0A248SLD9</accession>
<organism evidence="1">
    <name type="scientific">Lobeira virus</name>
    <dbReference type="NCBI Taxonomy" id="2027352"/>
    <lineage>
        <taxon>Viruses</taxon>
        <taxon>Riboviria</taxon>
        <taxon>Orthornavirae</taxon>
        <taxon>Negarnaviricota</taxon>
        <taxon>Haploviricotina</taxon>
        <taxon>Monjiviricetes</taxon>
        <taxon>Mononegavirales</taxon>
        <taxon>Rhabdoviridae</taxon>
        <taxon>Alpharhabdovirinae</taxon>
        <taxon>Ohlsrhavirus</taxon>
        <taxon>Ohlsrhavirus lobeira</taxon>
    </lineage>
</organism>
<protein>
    <submittedName>
        <fullName evidence="1">Matrix protein</fullName>
    </submittedName>
</protein>
<evidence type="ECO:0000313" key="1">
    <source>
        <dbReference type="EMBL" id="ASV45866.1"/>
    </source>
</evidence>
<gene>
    <name evidence="1" type="primary">M</name>
</gene>
<proteinExistence type="predicted"/>
<reference evidence="1" key="1">
    <citation type="submission" date="2017-06" db="EMBL/GenBank/DDBJ databases">
        <title>Novel viruses in mosquito salivary glands from sylvatic Cerrado, Midwestern, Brazil.</title>
        <authorList>
            <person name="de Lara Pinto A.Z."/>
            <person name="Carvalho M.S."/>
            <person name="Melo F.L."/>
            <person name="Ribeiro A.L.M."/>
            <person name="Ribeiro B.M."/>
            <person name="Slhessarenko R.D."/>
        </authorList>
    </citation>
    <scope>NUCLEOTIDE SEQUENCE</scope>
    <source>
        <strain evidence="1">BR/MT-M08</strain>
    </source>
</reference>
<name>A0A248SLD9_9RHAB</name>
<dbReference type="EMBL" id="MF344593">
    <property type="protein sequence ID" value="ASV45866.1"/>
    <property type="molecule type" value="Genomic_RNA"/>
</dbReference>